<reference evidence="1" key="1">
    <citation type="journal article" date="2015" name="Nature">
        <title>Complex archaea that bridge the gap between prokaryotes and eukaryotes.</title>
        <authorList>
            <person name="Spang A."/>
            <person name="Saw J.H."/>
            <person name="Jorgensen S.L."/>
            <person name="Zaremba-Niedzwiedzka K."/>
            <person name="Martijn J."/>
            <person name="Lind A.E."/>
            <person name="van Eijk R."/>
            <person name="Schleper C."/>
            <person name="Guy L."/>
            <person name="Ettema T.J."/>
        </authorList>
    </citation>
    <scope>NUCLEOTIDE SEQUENCE</scope>
</reference>
<dbReference type="EMBL" id="LAZR01033775">
    <property type="protein sequence ID" value="KKL47147.1"/>
    <property type="molecule type" value="Genomic_DNA"/>
</dbReference>
<sequence>MAKNLFHTTICDDSTKCSLASADYLLLFRLRGKNKVPVAHPEGLLKYAGEREMPSEFFKYKGWTGSQLENRYSHWIWRQYASAFWDDVR</sequence>
<dbReference type="AlphaFoldDB" id="A0A0F9F7Q3"/>
<feature type="non-terminal residue" evidence="1">
    <location>
        <position position="89"/>
    </location>
</feature>
<organism evidence="1">
    <name type="scientific">marine sediment metagenome</name>
    <dbReference type="NCBI Taxonomy" id="412755"/>
    <lineage>
        <taxon>unclassified sequences</taxon>
        <taxon>metagenomes</taxon>
        <taxon>ecological metagenomes</taxon>
    </lineage>
</organism>
<comment type="caution">
    <text evidence="1">The sequence shown here is derived from an EMBL/GenBank/DDBJ whole genome shotgun (WGS) entry which is preliminary data.</text>
</comment>
<evidence type="ECO:0000313" key="1">
    <source>
        <dbReference type="EMBL" id="KKL47147.1"/>
    </source>
</evidence>
<accession>A0A0F9F7Q3</accession>
<name>A0A0F9F7Q3_9ZZZZ</name>
<protein>
    <submittedName>
        <fullName evidence="1">Uncharacterized protein</fullName>
    </submittedName>
</protein>
<proteinExistence type="predicted"/>
<gene>
    <name evidence="1" type="ORF">LCGC14_2338480</name>
</gene>